<comment type="subcellular location">
    <subcellularLocation>
        <location evidence="1">Membrane</location>
        <topology evidence="1">Single-pass type I membrane protein</topology>
    </subcellularLocation>
</comment>
<dbReference type="PANTHER" id="PTHR21092:SF0">
    <property type="entry name" value="NICASTRIN"/>
    <property type="match status" value="1"/>
</dbReference>
<keyword evidence="14" id="KW-1185">Reference proteome</keyword>
<evidence type="ECO:0000256" key="5">
    <source>
        <dbReference type="ARBA" id="ARBA00022729"/>
    </source>
</evidence>
<dbReference type="PANTHER" id="PTHR21092">
    <property type="entry name" value="NICASTRIN"/>
    <property type="match status" value="1"/>
</dbReference>
<dbReference type="GO" id="GO:0005886">
    <property type="term" value="C:plasma membrane"/>
    <property type="evidence" value="ECO:0007669"/>
    <property type="project" value="UniProtKB-ARBA"/>
</dbReference>
<keyword evidence="6" id="KW-0914">Notch signaling pathway</keyword>
<dbReference type="Pfam" id="PF05450">
    <property type="entry name" value="Nicastrin"/>
    <property type="match status" value="1"/>
</dbReference>
<keyword evidence="8" id="KW-0472">Membrane</keyword>
<gene>
    <name evidence="13" type="ORF">WN51_04536</name>
</gene>
<comment type="similarity">
    <text evidence="2">Belongs to the nicastrin family.</text>
</comment>
<evidence type="ECO:0000256" key="7">
    <source>
        <dbReference type="ARBA" id="ARBA00022989"/>
    </source>
</evidence>
<dbReference type="Proteomes" id="UP000053105">
    <property type="component" value="Unassembled WGS sequence"/>
</dbReference>
<protein>
    <recommendedName>
        <fullName evidence="3">Nicastrin</fullName>
    </recommendedName>
</protein>
<evidence type="ECO:0000256" key="1">
    <source>
        <dbReference type="ARBA" id="ARBA00004479"/>
    </source>
</evidence>
<evidence type="ECO:0000256" key="4">
    <source>
        <dbReference type="ARBA" id="ARBA00022692"/>
    </source>
</evidence>
<dbReference type="AlphaFoldDB" id="A0A0N0U3I5"/>
<dbReference type="OrthoDB" id="755951at2759"/>
<evidence type="ECO:0000256" key="11">
    <source>
        <dbReference type="SAM" id="SignalP"/>
    </source>
</evidence>
<keyword evidence="9" id="KW-0325">Glycoprotein</keyword>
<dbReference type="Gene3D" id="3.40.630.10">
    <property type="entry name" value="Zn peptidases"/>
    <property type="match status" value="1"/>
</dbReference>
<sequence>MAKCLGCGYLLIFLVINLVAAERIKDMIYMNFEGVAACFRRHNGTHQFGCSSSRSGSVGVIHLVEDEDNIRWLEHNATAGDYTVVLTFSMFTRDILLRLKNTNNINGVLLAKNTSQPLPEFYSPEDTCPNRYSGYKQCNDDVHVEWNPHGSSLLMEDWPFPMFYTENQTLIEAVRSCFFKHNAHDIENQQYRPLCALEMKSFMFAAINSESCIKRSDFKLNFNPTQFCDPLGDRNIYWSLAPIKQDKNSVILVTARLDASSLFDGISPGAGNVVTGLVTLLATAYYLNTLAKDAVVNKTNVVFCLLNGEAFDYIGSSRFIYDLKEGNFNALGGVNLKFDDIKSVIEFGQLTEGELFLHSNNVQNDEVIKKIQVALNAKILEGSIPPTSVQSFLEERPNLTAVVISDHGQQFKNKYYNGILDNAESLNFNKSDGLATFLAKIAINVAEILYEDVFGDRSFVDYNSSDFVQFYVSEMLKCYLETAKCTLFQAASSPNAKLMNQVLSLYVGVHRVPNTATTLTGQLLAFLTREEVSNMTEATCYENHLIWMAGINNTGLCINSTVNYSTAMSPAFIIDGYDMKSGMYSTWTESIWQTLSVRMFLKPSAATERLTMILGSSVAGKNDKLLGIRCGPHINGKVGSSRGRGCSIYKYEVGGWAPPTELSQSSGAAAHTQYIKRTYKDAKTSRRNANKEDRNCGVRYKRA</sequence>
<dbReference type="SUPFAM" id="SSF53187">
    <property type="entry name" value="Zn-dependent exopeptidases"/>
    <property type="match status" value="1"/>
</dbReference>
<dbReference type="Pfam" id="PF18266">
    <property type="entry name" value="Ncstrn_small"/>
    <property type="match status" value="1"/>
</dbReference>
<evidence type="ECO:0000256" key="10">
    <source>
        <dbReference type="SAM" id="MobiDB-lite"/>
    </source>
</evidence>
<feature type="domain" description="Nicastrin small lobe" evidence="12">
    <location>
        <begin position="37"/>
        <end position="205"/>
    </location>
</feature>
<feature type="compositionally biased region" description="Basic and acidic residues" evidence="10">
    <location>
        <begin position="681"/>
        <end position="696"/>
    </location>
</feature>
<dbReference type="STRING" id="166423.A0A0N0U3I5"/>
<dbReference type="GO" id="GO:0007219">
    <property type="term" value="P:Notch signaling pathway"/>
    <property type="evidence" value="ECO:0007669"/>
    <property type="project" value="UniProtKB-KW"/>
</dbReference>
<dbReference type="GO" id="GO:0016485">
    <property type="term" value="P:protein processing"/>
    <property type="evidence" value="ECO:0007669"/>
    <property type="project" value="InterPro"/>
</dbReference>
<dbReference type="InterPro" id="IPR008710">
    <property type="entry name" value="Nicastrin"/>
</dbReference>
<accession>A0A0N0U3I5</accession>
<feature type="signal peptide" evidence="11">
    <location>
        <begin position="1"/>
        <end position="21"/>
    </location>
</feature>
<proteinExistence type="inferred from homology"/>
<evidence type="ECO:0000313" key="14">
    <source>
        <dbReference type="Proteomes" id="UP000053105"/>
    </source>
</evidence>
<evidence type="ECO:0000256" key="6">
    <source>
        <dbReference type="ARBA" id="ARBA00022976"/>
    </source>
</evidence>
<dbReference type="GO" id="GO:0007220">
    <property type="term" value="P:Notch receptor processing"/>
    <property type="evidence" value="ECO:0007669"/>
    <property type="project" value="TreeGrafter"/>
</dbReference>
<evidence type="ECO:0000256" key="9">
    <source>
        <dbReference type="ARBA" id="ARBA00023180"/>
    </source>
</evidence>
<evidence type="ECO:0000259" key="12">
    <source>
        <dbReference type="Pfam" id="PF18266"/>
    </source>
</evidence>
<evidence type="ECO:0000256" key="8">
    <source>
        <dbReference type="ARBA" id="ARBA00023136"/>
    </source>
</evidence>
<evidence type="ECO:0000256" key="2">
    <source>
        <dbReference type="ARBA" id="ARBA00007717"/>
    </source>
</evidence>
<evidence type="ECO:0000256" key="3">
    <source>
        <dbReference type="ARBA" id="ARBA00015303"/>
    </source>
</evidence>
<organism evidence="13 14">
    <name type="scientific">Melipona quadrifasciata</name>
    <dbReference type="NCBI Taxonomy" id="166423"/>
    <lineage>
        <taxon>Eukaryota</taxon>
        <taxon>Metazoa</taxon>
        <taxon>Ecdysozoa</taxon>
        <taxon>Arthropoda</taxon>
        <taxon>Hexapoda</taxon>
        <taxon>Insecta</taxon>
        <taxon>Pterygota</taxon>
        <taxon>Neoptera</taxon>
        <taxon>Endopterygota</taxon>
        <taxon>Hymenoptera</taxon>
        <taxon>Apocrita</taxon>
        <taxon>Aculeata</taxon>
        <taxon>Apoidea</taxon>
        <taxon>Anthophila</taxon>
        <taxon>Apidae</taxon>
        <taxon>Melipona</taxon>
    </lineage>
</organism>
<evidence type="ECO:0000313" key="13">
    <source>
        <dbReference type="EMBL" id="KOX70021.1"/>
    </source>
</evidence>
<dbReference type="InterPro" id="IPR041084">
    <property type="entry name" value="Ncstrn_small"/>
</dbReference>
<name>A0A0N0U3I5_9HYME</name>
<feature type="region of interest" description="Disordered" evidence="10">
    <location>
        <begin position="681"/>
        <end position="703"/>
    </location>
</feature>
<keyword evidence="5 11" id="KW-0732">Signal</keyword>
<keyword evidence="7" id="KW-1133">Transmembrane helix</keyword>
<reference evidence="13 14" key="1">
    <citation type="submission" date="2015-07" db="EMBL/GenBank/DDBJ databases">
        <title>The genome of Melipona quadrifasciata.</title>
        <authorList>
            <person name="Pan H."/>
            <person name="Kapheim K."/>
        </authorList>
    </citation>
    <scope>NUCLEOTIDE SEQUENCE [LARGE SCALE GENOMIC DNA]</scope>
    <source>
        <strain evidence="13">0111107301</strain>
        <tissue evidence="13">Whole body</tissue>
    </source>
</reference>
<feature type="chain" id="PRO_5005859982" description="Nicastrin" evidence="11">
    <location>
        <begin position="22"/>
        <end position="703"/>
    </location>
</feature>
<dbReference type="EMBL" id="KQ435878">
    <property type="protein sequence ID" value="KOX70021.1"/>
    <property type="molecule type" value="Genomic_DNA"/>
</dbReference>
<keyword evidence="4" id="KW-0812">Transmembrane</keyword>